<accession>A6IR26</accession>
<dbReference type="AlphaFoldDB" id="A6IR26"/>
<dbReference type="Proteomes" id="UP000234681">
    <property type="component" value="Chromosome 11"/>
</dbReference>
<protein>
    <submittedName>
        <fullName evidence="1">RCG52716</fullName>
    </submittedName>
</protein>
<reference evidence="2" key="1">
    <citation type="submission" date="2005-09" db="EMBL/GenBank/DDBJ databases">
        <authorList>
            <person name="Mural R.J."/>
            <person name="Li P.W."/>
            <person name="Adams M.D."/>
            <person name="Amanatides P.G."/>
            <person name="Baden-Tillson H."/>
            <person name="Barnstead M."/>
            <person name="Chin S.H."/>
            <person name="Dew I."/>
            <person name="Evans C.A."/>
            <person name="Ferriera S."/>
            <person name="Flanigan M."/>
            <person name="Fosler C."/>
            <person name="Glodek A."/>
            <person name="Gu Z."/>
            <person name="Holt R.A."/>
            <person name="Jennings D."/>
            <person name="Kraft C.L."/>
            <person name="Lu F."/>
            <person name="Nguyen T."/>
            <person name="Nusskern D.R."/>
            <person name="Pfannkoch C.M."/>
            <person name="Sitter C."/>
            <person name="Sutton G.G."/>
            <person name="Venter J.C."/>
            <person name="Wang Z."/>
            <person name="Woodage T."/>
            <person name="Zheng X.H."/>
            <person name="Zhong F."/>
        </authorList>
    </citation>
    <scope>NUCLEOTIDE SEQUENCE [LARGE SCALE GENOMIC DNA]</scope>
    <source>
        <strain>BN</strain>
        <strain evidence="2">Sprague-Dawley</strain>
    </source>
</reference>
<dbReference type="EMBL" id="CH473967">
    <property type="protein sequence ID" value="EDM11186.1"/>
    <property type="molecule type" value="Genomic_DNA"/>
</dbReference>
<sequence length="53" mass="5947">MREFGAERRKEKEMEASLQFFVTDSLKILAALGSRKQFICLGLESAPVINISS</sequence>
<gene>
    <name evidence="1" type="ORF">rCG_52716</name>
</gene>
<proteinExistence type="predicted"/>
<name>A6IR26_RAT</name>
<evidence type="ECO:0000313" key="1">
    <source>
        <dbReference type="EMBL" id="EDM11186.1"/>
    </source>
</evidence>
<evidence type="ECO:0000313" key="2">
    <source>
        <dbReference type="Proteomes" id="UP000234681"/>
    </source>
</evidence>
<organism evidence="1 2">
    <name type="scientific">Rattus norvegicus</name>
    <name type="common">Rat</name>
    <dbReference type="NCBI Taxonomy" id="10116"/>
    <lineage>
        <taxon>Eukaryota</taxon>
        <taxon>Metazoa</taxon>
        <taxon>Chordata</taxon>
        <taxon>Craniata</taxon>
        <taxon>Vertebrata</taxon>
        <taxon>Euteleostomi</taxon>
        <taxon>Mammalia</taxon>
        <taxon>Eutheria</taxon>
        <taxon>Euarchontoglires</taxon>
        <taxon>Glires</taxon>
        <taxon>Rodentia</taxon>
        <taxon>Myomorpha</taxon>
        <taxon>Muroidea</taxon>
        <taxon>Muridae</taxon>
        <taxon>Murinae</taxon>
        <taxon>Rattus</taxon>
    </lineage>
</organism>